<dbReference type="Gene3D" id="3.40.50.1820">
    <property type="entry name" value="alpha/beta hydrolase"/>
    <property type="match status" value="1"/>
</dbReference>
<evidence type="ECO:0000256" key="3">
    <source>
        <dbReference type="RuleBase" id="RU361235"/>
    </source>
</evidence>
<dbReference type="InterPro" id="IPR002018">
    <property type="entry name" value="CarbesteraseB"/>
</dbReference>
<protein>
    <recommendedName>
        <fullName evidence="3">Carboxylic ester hydrolase</fullName>
        <ecNumber evidence="3">3.1.1.-</ecNumber>
    </recommendedName>
</protein>
<feature type="domain" description="Carboxylesterase type B" evidence="4">
    <location>
        <begin position="4"/>
        <end position="128"/>
    </location>
</feature>
<dbReference type="EMBL" id="JAIFTL010000257">
    <property type="protein sequence ID" value="KAG9320789.1"/>
    <property type="molecule type" value="Genomic_DNA"/>
</dbReference>
<dbReference type="InterPro" id="IPR029058">
    <property type="entry name" value="AB_hydrolase_fold"/>
</dbReference>
<name>A0A9P8A1P3_MORAP</name>
<dbReference type="AlphaFoldDB" id="A0A9P8A1P3"/>
<dbReference type="PANTHER" id="PTHR43142:SF1">
    <property type="entry name" value="CARBOXYLIC ESTER HYDROLASE"/>
    <property type="match status" value="1"/>
</dbReference>
<comment type="similarity">
    <text evidence="1 3">Belongs to the type-B carboxylesterase/lipase family.</text>
</comment>
<evidence type="ECO:0000313" key="5">
    <source>
        <dbReference type="EMBL" id="KAG9320789.1"/>
    </source>
</evidence>
<gene>
    <name evidence="5" type="ORF">KVV02_005399</name>
</gene>
<dbReference type="SUPFAM" id="SSF53474">
    <property type="entry name" value="alpha/beta-Hydrolases"/>
    <property type="match status" value="1"/>
</dbReference>
<evidence type="ECO:0000256" key="1">
    <source>
        <dbReference type="ARBA" id="ARBA00005964"/>
    </source>
</evidence>
<accession>A0A9P8A1P3</accession>
<evidence type="ECO:0000313" key="6">
    <source>
        <dbReference type="Proteomes" id="UP000717515"/>
    </source>
</evidence>
<dbReference type="InterPro" id="IPR019826">
    <property type="entry name" value="Carboxylesterase_B_AS"/>
</dbReference>
<feature type="domain" description="Carboxylesterase type B" evidence="4">
    <location>
        <begin position="185"/>
        <end position="405"/>
    </location>
</feature>
<organism evidence="5 6">
    <name type="scientific">Mortierella alpina</name>
    <name type="common">Oleaginous fungus</name>
    <name type="synonym">Mortierella renispora</name>
    <dbReference type="NCBI Taxonomy" id="64518"/>
    <lineage>
        <taxon>Eukaryota</taxon>
        <taxon>Fungi</taxon>
        <taxon>Fungi incertae sedis</taxon>
        <taxon>Mucoromycota</taxon>
        <taxon>Mortierellomycotina</taxon>
        <taxon>Mortierellomycetes</taxon>
        <taxon>Mortierellales</taxon>
        <taxon>Mortierellaceae</taxon>
        <taxon>Mortierella</taxon>
    </lineage>
</organism>
<dbReference type="GO" id="GO:0016787">
    <property type="term" value="F:hydrolase activity"/>
    <property type="evidence" value="ECO:0007669"/>
    <property type="project" value="UniProtKB-KW"/>
</dbReference>
<evidence type="ECO:0000259" key="4">
    <source>
        <dbReference type="Pfam" id="PF00135"/>
    </source>
</evidence>
<sequence length="613" mass="68362">MQHPEITIPGLGTVKGVRDTLHPVARFLNIPFGVVSERWRPADKAGPWQGVRDGTKNGYTPPQSTASDPFVSMIFGIASKTVYERDMSERDCLSLNIYMPTSALDSDEALPVCVWIYGGGFKNGSITHSLYGKHQAKRLEGYSSRGMKAKKKTLVAFNLAIAYPDILHEKQTTCIDCTDLVATSIEQKTPMIVVSINYRVNFFGFISSKELALDAQTYAKAVPEDQRRWYDASVGNWGLLDQILGLEWIRDHIRDFRGDPSRVTVMGESAGAVAISCLQLIPECRGLFYRAILQSCAASSLPMLRPEHDGQRYFDHLCQVFSVPTGLPPLEKVARLRAIPERKLAEELNKRGILFFGPSMDGVLFKEDSRLLTQDASLYDPELNWVVIGTCADEGTMFTALFNATTPQTIAKLRARLCAPGDGPVFDRLFGVPRNYEDAFAMGDRLLNSCLFKYPVLQASEAILAHPTCQLTRYHVDLRSTQMDEMLPNLKSHHGIELFYTFGNKTAANILSDKEMPFCKEMQRVWIDVVTARSPEGSSLPKVNNVLPVPAPAEDELGEEAIVFGADFKIGRGVVERMSAEEVEFWRRSFVYATEQARIGRGAEVGFDIFQSL</sequence>
<dbReference type="Pfam" id="PF00135">
    <property type="entry name" value="COesterase"/>
    <property type="match status" value="2"/>
</dbReference>
<proteinExistence type="inferred from homology"/>
<reference evidence="5" key="1">
    <citation type="submission" date="2021-07" db="EMBL/GenBank/DDBJ databases">
        <title>Draft genome of Mortierella alpina, strain LL118, isolated from an aspen leaf litter sample.</title>
        <authorList>
            <person name="Yang S."/>
            <person name="Vinatzer B.A."/>
        </authorList>
    </citation>
    <scope>NUCLEOTIDE SEQUENCE</scope>
    <source>
        <strain evidence="5">LL118</strain>
    </source>
</reference>
<evidence type="ECO:0000256" key="2">
    <source>
        <dbReference type="ARBA" id="ARBA00022801"/>
    </source>
</evidence>
<dbReference type="EC" id="3.1.1.-" evidence="3"/>
<keyword evidence="2 3" id="KW-0378">Hydrolase</keyword>
<dbReference type="PANTHER" id="PTHR43142">
    <property type="entry name" value="CARBOXYLIC ESTER HYDROLASE"/>
    <property type="match status" value="1"/>
</dbReference>
<comment type="caution">
    <text evidence="5">The sequence shown here is derived from an EMBL/GenBank/DDBJ whole genome shotgun (WGS) entry which is preliminary data.</text>
</comment>
<dbReference type="PROSITE" id="PS00122">
    <property type="entry name" value="CARBOXYLESTERASE_B_1"/>
    <property type="match status" value="1"/>
</dbReference>
<dbReference type="Proteomes" id="UP000717515">
    <property type="component" value="Unassembled WGS sequence"/>
</dbReference>